<proteinExistence type="predicted"/>
<name>A0AAW2EIZ0_9HYME</name>
<comment type="caution">
    <text evidence="1">The sequence shown here is derived from an EMBL/GenBank/DDBJ whole genome shotgun (WGS) entry which is preliminary data.</text>
</comment>
<organism evidence="1 2">
    <name type="scientific">Cardiocondyla obscurior</name>
    <dbReference type="NCBI Taxonomy" id="286306"/>
    <lineage>
        <taxon>Eukaryota</taxon>
        <taxon>Metazoa</taxon>
        <taxon>Ecdysozoa</taxon>
        <taxon>Arthropoda</taxon>
        <taxon>Hexapoda</taxon>
        <taxon>Insecta</taxon>
        <taxon>Pterygota</taxon>
        <taxon>Neoptera</taxon>
        <taxon>Endopterygota</taxon>
        <taxon>Hymenoptera</taxon>
        <taxon>Apocrita</taxon>
        <taxon>Aculeata</taxon>
        <taxon>Formicoidea</taxon>
        <taxon>Formicidae</taxon>
        <taxon>Myrmicinae</taxon>
        <taxon>Cardiocondyla</taxon>
    </lineage>
</organism>
<evidence type="ECO:0000313" key="2">
    <source>
        <dbReference type="Proteomes" id="UP001430953"/>
    </source>
</evidence>
<dbReference type="EMBL" id="JADYXP020000022">
    <property type="protein sequence ID" value="KAL0102875.1"/>
    <property type="molecule type" value="Genomic_DNA"/>
</dbReference>
<dbReference type="Proteomes" id="UP001430953">
    <property type="component" value="Unassembled WGS sequence"/>
</dbReference>
<reference evidence="1 2" key="1">
    <citation type="submission" date="2023-03" db="EMBL/GenBank/DDBJ databases">
        <title>High recombination rates correlate with genetic variation in Cardiocondyla obscurior ants.</title>
        <authorList>
            <person name="Errbii M."/>
        </authorList>
    </citation>
    <scope>NUCLEOTIDE SEQUENCE [LARGE SCALE GENOMIC DNA]</scope>
    <source>
        <strain evidence="1">Alpha-2009</strain>
        <tissue evidence="1">Whole body</tissue>
    </source>
</reference>
<protein>
    <submittedName>
        <fullName evidence="1">Uncharacterized protein</fullName>
    </submittedName>
</protein>
<dbReference type="AlphaFoldDB" id="A0AAW2EIZ0"/>
<keyword evidence="2" id="KW-1185">Reference proteome</keyword>
<evidence type="ECO:0000313" key="1">
    <source>
        <dbReference type="EMBL" id="KAL0102875.1"/>
    </source>
</evidence>
<accession>A0AAW2EIZ0</accession>
<gene>
    <name evidence="1" type="ORF">PUN28_018282</name>
</gene>
<sequence length="61" mass="7102">MNEPFRFPSVPGPPKIHRRGENENAARLSLARMVYPPRSRLLETKLGGWEEEAEKKRKKKS</sequence>